<gene>
    <name evidence="22" type="ORF">HNR37_000817</name>
</gene>
<keyword evidence="11" id="KW-1133">Transmembrane helix</keyword>
<dbReference type="SUPFAM" id="SSF47226">
    <property type="entry name" value="Histidine-containing phosphotransfer domain, HPT domain"/>
    <property type="match status" value="1"/>
</dbReference>
<feature type="domain" description="Histidine kinase" evidence="19">
    <location>
        <begin position="216"/>
        <end position="443"/>
    </location>
</feature>
<dbReference type="PROSITE" id="PS50894">
    <property type="entry name" value="HPT"/>
    <property type="match status" value="1"/>
</dbReference>
<feature type="modified residue" description="Phosphohistidine" evidence="16">
    <location>
        <position position="796"/>
    </location>
</feature>
<dbReference type="SMART" id="SM00388">
    <property type="entry name" value="HisKA"/>
    <property type="match status" value="1"/>
</dbReference>
<feature type="coiled-coil region" evidence="18">
    <location>
        <begin position="182"/>
        <end position="216"/>
    </location>
</feature>
<dbReference type="EMBL" id="JACHID010000004">
    <property type="protein sequence ID" value="MBB5021505.1"/>
    <property type="molecule type" value="Genomic_DNA"/>
</dbReference>
<dbReference type="GO" id="GO:0000155">
    <property type="term" value="F:phosphorelay sensor kinase activity"/>
    <property type="evidence" value="ECO:0007669"/>
    <property type="project" value="InterPro"/>
</dbReference>
<keyword evidence="13" id="KW-0472">Membrane</keyword>
<dbReference type="InterPro" id="IPR036890">
    <property type="entry name" value="HATPase_C_sf"/>
</dbReference>
<dbReference type="Pfam" id="PF00072">
    <property type="entry name" value="Response_reg"/>
    <property type="match status" value="1"/>
</dbReference>
<dbReference type="Gene3D" id="3.30.565.10">
    <property type="entry name" value="Histidine kinase-like ATPase, C-terminal domain"/>
    <property type="match status" value="1"/>
</dbReference>
<sequence length="855" mass="96092">MANEISHLQERIEQLEEMNRWYAHSLGLLASMEDIHTNNREQKTAAQILRRGLEYIRQLFSFESIGFFLVDEESAEFKLSMCYPSAQRPQILQAVDDLIDRGEFAWAINQNRPVVAGDRGESTQILHVLTTRNRVRGMFYGTKSAFLHRTSVPSMELLSIILTSTAYALESAELYRLLSQDNQRLQELVKERTAELEKARDQAESANQAKSQFLANMSHELRTPLSGIIGMCDLMLDSSLDHHQREYSRLIHDSAHALLSVINDILDFSKIEAGHLEIEHIPFDLPSLIQGIGDLFALTAENKKLSLTTWIDPCLPVLFHGDSLRIRQIITNLLSNAIKFTHQGHIEIRVTAEEKTSLPQPPSHRQWLRLEVQDTGIGITEEVLPRLFQSFSQADASTTRKYGGTGLGLAICRNLAELMGGRIEVSSTPGTGSTFCLNLPLSPDTSSQPAWVLPHLDFTALVADTDNPQRKVILDYLQAWDIQTTTTHSPTEAHRLLTSTSQNYDVLIVSDNIEGDPQALLSSQPPHSSCSSCSSILVAGFHQNGYQRQPMEHRGFDHVLTRPLCRSQLWSALVREVSHASPVEKKAATPWQTIVTGTGTGRAEAQEPILLAEDNRVNQLAVKAQLEKMGHPVHVAINGREAVEMASQGTYRLIFMDCQMPVMDGYQATAAIREWERKNQKEPTPIIALTANALEQDQERCLEAGIDTYLTKPVPPETLHALIQGHLSKEEQQAHPVARLEPEVADIKSVLQRLGDDREMLAIIASSFLEEYPQVLLNIASAVERQSYRELAELAHMLKGMLMNFSAYSAIESCKELERSARQTAPWKQITHEHQQLESELYMLARLLQQWSKES</sequence>
<evidence type="ECO:0000256" key="18">
    <source>
        <dbReference type="SAM" id="Coils"/>
    </source>
</evidence>
<keyword evidence="8" id="KW-0547">Nucleotide-binding</keyword>
<dbReference type="SMART" id="SM00387">
    <property type="entry name" value="HATPase_c"/>
    <property type="match status" value="1"/>
</dbReference>
<keyword evidence="7" id="KW-0812">Transmembrane</keyword>
<dbReference type="EC" id="2.7.13.3" evidence="3"/>
<dbReference type="SUPFAM" id="SSF52172">
    <property type="entry name" value="CheY-like"/>
    <property type="match status" value="2"/>
</dbReference>
<dbReference type="Proteomes" id="UP000528322">
    <property type="component" value="Unassembled WGS sequence"/>
</dbReference>
<name>A0A7W7Y3P9_9BACT</name>
<dbReference type="PRINTS" id="PR00344">
    <property type="entry name" value="BCTRLSENSOR"/>
</dbReference>
<evidence type="ECO:0000259" key="19">
    <source>
        <dbReference type="PROSITE" id="PS50109"/>
    </source>
</evidence>
<dbReference type="InterPro" id="IPR011006">
    <property type="entry name" value="CheY-like_superfamily"/>
</dbReference>
<dbReference type="InterPro" id="IPR004358">
    <property type="entry name" value="Sig_transdc_His_kin-like_C"/>
</dbReference>
<dbReference type="PROSITE" id="PS50110">
    <property type="entry name" value="RESPONSE_REGULATORY"/>
    <property type="match status" value="2"/>
</dbReference>
<feature type="modified residue" description="4-aspartylphosphate" evidence="17">
    <location>
        <position position="657"/>
    </location>
</feature>
<keyword evidence="9 22" id="KW-0418">Kinase</keyword>
<dbReference type="InterPro" id="IPR003661">
    <property type="entry name" value="HisK_dim/P_dom"/>
</dbReference>
<dbReference type="PROSITE" id="PS50109">
    <property type="entry name" value="HIS_KIN"/>
    <property type="match status" value="1"/>
</dbReference>
<accession>A0A7W7Y3P9</accession>
<proteinExistence type="predicted"/>
<evidence type="ECO:0000259" key="20">
    <source>
        <dbReference type="PROSITE" id="PS50110"/>
    </source>
</evidence>
<dbReference type="SUPFAM" id="SSF47384">
    <property type="entry name" value="Homodimeric domain of signal transducing histidine kinase"/>
    <property type="match status" value="1"/>
</dbReference>
<reference evidence="22 23" key="1">
    <citation type="submission" date="2020-08" db="EMBL/GenBank/DDBJ databases">
        <title>Genomic Encyclopedia of Type Strains, Phase IV (KMG-IV): sequencing the most valuable type-strain genomes for metagenomic binning, comparative biology and taxonomic classification.</title>
        <authorList>
            <person name="Goeker M."/>
        </authorList>
    </citation>
    <scope>NUCLEOTIDE SEQUENCE [LARGE SCALE GENOMIC DNA]</scope>
    <source>
        <strain evidence="22 23">DSM 22071</strain>
    </source>
</reference>
<dbReference type="GO" id="GO:0005524">
    <property type="term" value="F:ATP binding"/>
    <property type="evidence" value="ECO:0007669"/>
    <property type="project" value="UniProtKB-KW"/>
</dbReference>
<comment type="subcellular location">
    <subcellularLocation>
        <location evidence="2">Cell membrane</location>
        <topology evidence="2">Multi-pass membrane protein</topology>
    </subcellularLocation>
</comment>
<comment type="caution">
    <text evidence="17">Lacks conserved residue(s) required for the propagation of feature annotation.</text>
</comment>
<evidence type="ECO:0000256" key="12">
    <source>
        <dbReference type="ARBA" id="ARBA00023012"/>
    </source>
</evidence>
<evidence type="ECO:0000256" key="17">
    <source>
        <dbReference type="PROSITE-ProRule" id="PRU00169"/>
    </source>
</evidence>
<dbReference type="PANTHER" id="PTHR45339">
    <property type="entry name" value="HYBRID SIGNAL TRANSDUCTION HISTIDINE KINASE J"/>
    <property type="match status" value="1"/>
</dbReference>
<comment type="catalytic activity">
    <reaction evidence="1">
        <text>ATP + protein L-histidine = ADP + protein N-phospho-L-histidine.</text>
        <dbReference type="EC" id="2.7.13.3"/>
    </reaction>
</comment>
<evidence type="ECO:0000256" key="2">
    <source>
        <dbReference type="ARBA" id="ARBA00004651"/>
    </source>
</evidence>
<dbReference type="AlphaFoldDB" id="A0A7W7Y3P9"/>
<evidence type="ECO:0000256" key="9">
    <source>
        <dbReference type="ARBA" id="ARBA00022777"/>
    </source>
</evidence>
<dbReference type="InterPro" id="IPR001789">
    <property type="entry name" value="Sig_transdc_resp-reg_receiver"/>
</dbReference>
<dbReference type="PANTHER" id="PTHR45339:SF1">
    <property type="entry name" value="HYBRID SIGNAL TRANSDUCTION HISTIDINE KINASE J"/>
    <property type="match status" value="1"/>
</dbReference>
<keyword evidence="18" id="KW-0175">Coiled coil</keyword>
<evidence type="ECO:0000256" key="13">
    <source>
        <dbReference type="ARBA" id="ARBA00023136"/>
    </source>
</evidence>
<dbReference type="InterPro" id="IPR003594">
    <property type="entry name" value="HATPase_dom"/>
</dbReference>
<dbReference type="InterPro" id="IPR029016">
    <property type="entry name" value="GAF-like_dom_sf"/>
</dbReference>
<feature type="domain" description="Response regulatory" evidence="20">
    <location>
        <begin position="459"/>
        <end position="577"/>
    </location>
</feature>
<evidence type="ECO:0000256" key="14">
    <source>
        <dbReference type="ARBA" id="ARBA00064003"/>
    </source>
</evidence>
<evidence type="ECO:0000259" key="21">
    <source>
        <dbReference type="PROSITE" id="PS50894"/>
    </source>
</evidence>
<dbReference type="CDD" id="cd16922">
    <property type="entry name" value="HATPase_EvgS-ArcB-TorS-like"/>
    <property type="match status" value="1"/>
</dbReference>
<evidence type="ECO:0000256" key="8">
    <source>
        <dbReference type="ARBA" id="ARBA00022741"/>
    </source>
</evidence>
<evidence type="ECO:0000256" key="16">
    <source>
        <dbReference type="PROSITE-ProRule" id="PRU00110"/>
    </source>
</evidence>
<dbReference type="SUPFAM" id="SSF55781">
    <property type="entry name" value="GAF domain-like"/>
    <property type="match status" value="1"/>
</dbReference>
<dbReference type="Gene3D" id="3.30.450.40">
    <property type="match status" value="1"/>
</dbReference>
<comment type="caution">
    <text evidence="22">The sequence shown here is derived from an EMBL/GenBank/DDBJ whole genome shotgun (WGS) entry which is preliminary data.</text>
</comment>
<evidence type="ECO:0000256" key="5">
    <source>
        <dbReference type="ARBA" id="ARBA00022553"/>
    </source>
</evidence>
<evidence type="ECO:0000256" key="15">
    <source>
        <dbReference type="ARBA" id="ARBA00068150"/>
    </source>
</evidence>
<dbReference type="GO" id="GO:0005886">
    <property type="term" value="C:plasma membrane"/>
    <property type="evidence" value="ECO:0007669"/>
    <property type="project" value="UniProtKB-SubCell"/>
</dbReference>
<evidence type="ECO:0000256" key="6">
    <source>
        <dbReference type="ARBA" id="ARBA00022679"/>
    </source>
</evidence>
<keyword evidence="10" id="KW-0067">ATP-binding</keyword>
<dbReference type="CDD" id="cd17546">
    <property type="entry name" value="REC_hyHK_CKI1_RcsC-like"/>
    <property type="match status" value="1"/>
</dbReference>
<feature type="domain" description="Response regulatory" evidence="20">
    <location>
        <begin position="608"/>
        <end position="727"/>
    </location>
</feature>
<feature type="domain" description="HPt" evidence="21">
    <location>
        <begin position="757"/>
        <end position="851"/>
    </location>
</feature>
<keyword evidence="23" id="KW-1185">Reference proteome</keyword>
<keyword evidence="4" id="KW-1003">Cell membrane</keyword>
<dbReference type="Pfam" id="PF01627">
    <property type="entry name" value="Hpt"/>
    <property type="match status" value="1"/>
</dbReference>
<dbReference type="InterPro" id="IPR036097">
    <property type="entry name" value="HisK_dim/P_sf"/>
</dbReference>
<dbReference type="FunFam" id="1.10.287.130:FF:000002">
    <property type="entry name" value="Two-component osmosensing histidine kinase"/>
    <property type="match status" value="1"/>
</dbReference>
<dbReference type="Gene3D" id="3.40.50.2300">
    <property type="match status" value="1"/>
</dbReference>
<evidence type="ECO:0000313" key="22">
    <source>
        <dbReference type="EMBL" id="MBB5021505.1"/>
    </source>
</evidence>
<evidence type="ECO:0000256" key="3">
    <source>
        <dbReference type="ARBA" id="ARBA00012438"/>
    </source>
</evidence>
<dbReference type="Pfam" id="PF02518">
    <property type="entry name" value="HATPase_c"/>
    <property type="match status" value="1"/>
</dbReference>
<dbReference type="InterPro" id="IPR005467">
    <property type="entry name" value="His_kinase_dom"/>
</dbReference>
<evidence type="ECO:0000256" key="4">
    <source>
        <dbReference type="ARBA" id="ARBA00022475"/>
    </source>
</evidence>
<dbReference type="InterPro" id="IPR036641">
    <property type="entry name" value="HPT_dom_sf"/>
</dbReference>
<keyword evidence="22" id="KW-0238">DNA-binding</keyword>
<comment type="subunit">
    <text evidence="14">At low DSF concentrations, interacts with RpfF.</text>
</comment>
<keyword evidence="5 17" id="KW-0597">Phosphoprotein</keyword>
<evidence type="ECO:0000256" key="10">
    <source>
        <dbReference type="ARBA" id="ARBA00022840"/>
    </source>
</evidence>
<dbReference type="InterPro" id="IPR008207">
    <property type="entry name" value="Sig_transdc_His_kin_Hpt_dom"/>
</dbReference>
<protein>
    <recommendedName>
        <fullName evidence="15">Sensory/regulatory protein RpfC</fullName>
        <ecNumber evidence="3">2.7.13.3</ecNumber>
    </recommendedName>
</protein>
<keyword evidence="12" id="KW-0902">Two-component regulatory system</keyword>
<evidence type="ECO:0000256" key="1">
    <source>
        <dbReference type="ARBA" id="ARBA00000085"/>
    </source>
</evidence>
<dbReference type="Gene3D" id="1.10.287.130">
    <property type="match status" value="1"/>
</dbReference>
<evidence type="ECO:0000313" key="23">
    <source>
        <dbReference type="Proteomes" id="UP000528322"/>
    </source>
</evidence>
<dbReference type="Pfam" id="PF00512">
    <property type="entry name" value="HisKA"/>
    <property type="match status" value="1"/>
</dbReference>
<dbReference type="SUPFAM" id="SSF55874">
    <property type="entry name" value="ATPase domain of HSP90 chaperone/DNA topoisomerase II/histidine kinase"/>
    <property type="match status" value="1"/>
</dbReference>
<evidence type="ECO:0000256" key="11">
    <source>
        <dbReference type="ARBA" id="ARBA00022989"/>
    </source>
</evidence>
<organism evidence="22 23">
    <name type="scientific">Desulfurispira natronophila</name>
    <dbReference type="NCBI Taxonomy" id="682562"/>
    <lineage>
        <taxon>Bacteria</taxon>
        <taxon>Pseudomonadati</taxon>
        <taxon>Chrysiogenota</taxon>
        <taxon>Chrysiogenia</taxon>
        <taxon>Chrysiogenales</taxon>
        <taxon>Chrysiogenaceae</taxon>
        <taxon>Desulfurispira</taxon>
    </lineage>
</organism>
<evidence type="ECO:0000256" key="7">
    <source>
        <dbReference type="ARBA" id="ARBA00022692"/>
    </source>
</evidence>
<keyword evidence="6" id="KW-0808">Transferase</keyword>
<dbReference type="RefSeq" id="WP_183730327.1">
    <property type="nucleotide sequence ID" value="NZ_JACHID010000004.1"/>
</dbReference>
<dbReference type="Gene3D" id="1.20.120.160">
    <property type="entry name" value="HPT domain"/>
    <property type="match status" value="1"/>
</dbReference>
<dbReference type="SMART" id="SM00448">
    <property type="entry name" value="REC"/>
    <property type="match status" value="1"/>
</dbReference>
<dbReference type="FunFam" id="3.30.565.10:FF:000010">
    <property type="entry name" value="Sensor histidine kinase RcsC"/>
    <property type="match status" value="1"/>
</dbReference>
<dbReference type="CDD" id="cd00082">
    <property type="entry name" value="HisKA"/>
    <property type="match status" value="1"/>
</dbReference>
<dbReference type="GO" id="GO:0003677">
    <property type="term" value="F:DNA binding"/>
    <property type="evidence" value="ECO:0007669"/>
    <property type="project" value="UniProtKB-KW"/>
</dbReference>